<sequence length="999" mass="110070">MPDPSRLSSAIRTPPRRAPRGVHLLPSGSVLSSSDTLLASPRSSRYNVDEAANDDEESVSDSSAVTDESSADFRHDCDVAKLVLEAARAKRKVCRAEQYLAECVLEEHTILGDLYRCKAEAAERKLENADLNVGRVRTFRSSFARLKHSWLSRLVPAPKGRWSVDRVGRLMESFLSGNDFLERKLSISRQMNNRGVIWGNQFRSLIGITGPVGCPRGDNLSPKEREDADVESKGEPRRRVMPRPQTQPPGKAFVEDIVPRRSSRSNRGKGGAAKQLEKIGDALNDNGRARVKDKARAAPNIPDDEPVNPMAPGVLKKKSKKSKDVGAPVSKSKVVEMPPVVEESKAVIERSKAVVDKSNAKTSGRKESSPSCDERGSTLKLISPSAAPRTAKTLTLKDLIGTKPSLYMAGPSSRFGLRMTGSNSAHRSNDPKYIYDEPLWGSQPRNKFDSNHSRTQPAAQATDEPMWGSQPRDNATSKSRASQSSKGHNSSSVKNPHPQRASKPAKDEPMQPIDKSSSDESSDEATGEGSSGDEATGDESSGGEARGDVSSVDDSQSVCDDAIGLSELSGREEMAMEEGSVMAEEDPGNYEQEMDPGLQDFGNVDDAEMEDSIDEQTHQNGNYYVVDVPSKGIRNSDSDAHGYDVLERHYSKNRSPRAPSPGYLDDIRRSKPHSKPSLKYRRARKTPKGNQKSPRPVSPSQSTGSTACSDDVRPRKRGKYSKNRKSAIDPSPTKLGFYPPLWKDFLEQCKYEIRLHAVTVEPFPQMHEALEGIALETLSMVLVAYKEKKKLLEPDVYPTYKAGMVRLIYDDLGTFRSELKKFIGGVVKNAYPLSPPQLLPSREAHVAFVKKAAKRWLKKGAYLRGEPDEQGRSTNFAANAIREGCTFFYRNGRHSLKRAPELASSVPHYGLVLVCLAVKCTLRGYAEHGYDKIPDFSVDIYSPEAKNMKTLLDSVLADEYHGPKLEKQLRDWAAYGLYGNSAPDEDFDDDSDGDAIVLD</sequence>
<comment type="caution">
    <text evidence="1">The sequence shown here is derived from an EMBL/GenBank/DDBJ whole genome shotgun (WGS) entry which is preliminary data.</text>
</comment>
<gene>
    <name evidence="1" type="ORF">BV22DRAFT_1050184</name>
</gene>
<dbReference type="Proteomes" id="UP000790709">
    <property type="component" value="Unassembled WGS sequence"/>
</dbReference>
<keyword evidence="2" id="KW-1185">Reference proteome</keyword>
<proteinExistence type="predicted"/>
<accession>A0ACB8B4L2</accession>
<reference evidence="1" key="1">
    <citation type="journal article" date="2021" name="New Phytol.">
        <title>Evolutionary innovations through gain and loss of genes in the ectomycorrhizal Boletales.</title>
        <authorList>
            <person name="Wu G."/>
            <person name="Miyauchi S."/>
            <person name="Morin E."/>
            <person name="Kuo A."/>
            <person name="Drula E."/>
            <person name="Varga T."/>
            <person name="Kohler A."/>
            <person name="Feng B."/>
            <person name="Cao Y."/>
            <person name="Lipzen A."/>
            <person name="Daum C."/>
            <person name="Hundley H."/>
            <person name="Pangilinan J."/>
            <person name="Johnson J."/>
            <person name="Barry K."/>
            <person name="LaButti K."/>
            <person name="Ng V."/>
            <person name="Ahrendt S."/>
            <person name="Min B."/>
            <person name="Choi I.G."/>
            <person name="Park H."/>
            <person name="Plett J.M."/>
            <person name="Magnuson J."/>
            <person name="Spatafora J.W."/>
            <person name="Nagy L.G."/>
            <person name="Henrissat B."/>
            <person name="Grigoriev I.V."/>
            <person name="Yang Z.L."/>
            <person name="Xu J."/>
            <person name="Martin F.M."/>
        </authorList>
    </citation>
    <scope>NUCLEOTIDE SEQUENCE</scope>
    <source>
        <strain evidence="1">KUC20120723A-06</strain>
    </source>
</reference>
<name>A0ACB8B4L2_9AGAM</name>
<evidence type="ECO:0000313" key="1">
    <source>
        <dbReference type="EMBL" id="KAH7920651.1"/>
    </source>
</evidence>
<organism evidence="1 2">
    <name type="scientific">Leucogyrophana mollusca</name>
    <dbReference type="NCBI Taxonomy" id="85980"/>
    <lineage>
        <taxon>Eukaryota</taxon>
        <taxon>Fungi</taxon>
        <taxon>Dikarya</taxon>
        <taxon>Basidiomycota</taxon>
        <taxon>Agaricomycotina</taxon>
        <taxon>Agaricomycetes</taxon>
        <taxon>Agaricomycetidae</taxon>
        <taxon>Boletales</taxon>
        <taxon>Boletales incertae sedis</taxon>
        <taxon>Leucogyrophana</taxon>
    </lineage>
</organism>
<evidence type="ECO:0000313" key="2">
    <source>
        <dbReference type="Proteomes" id="UP000790709"/>
    </source>
</evidence>
<dbReference type="EMBL" id="MU266566">
    <property type="protein sequence ID" value="KAH7920651.1"/>
    <property type="molecule type" value="Genomic_DNA"/>
</dbReference>
<protein>
    <submittedName>
        <fullName evidence="1">Uncharacterized protein</fullName>
    </submittedName>
</protein>